<dbReference type="EMBL" id="SNWM01000001">
    <property type="protein sequence ID" value="TDO23963.1"/>
    <property type="molecule type" value="Genomic_DNA"/>
</dbReference>
<dbReference type="OrthoDB" id="710438at2"/>
<keyword evidence="1" id="KW-0472">Membrane</keyword>
<dbReference type="RefSeq" id="WP_133551553.1">
    <property type="nucleotide sequence ID" value="NZ_SNWM01000001.1"/>
</dbReference>
<feature type="transmembrane region" description="Helical" evidence="1">
    <location>
        <begin position="74"/>
        <end position="96"/>
    </location>
</feature>
<feature type="transmembrane region" description="Helical" evidence="1">
    <location>
        <begin position="47"/>
        <end position="68"/>
    </location>
</feature>
<dbReference type="AlphaFoldDB" id="A0A4R6INZ5"/>
<dbReference type="Proteomes" id="UP000295499">
    <property type="component" value="Unassembled WGS sequence"/>
</dbReference>
<keyword evidence="1" id="KW-0812">Transmembrane</keyword>
<name>A0A4R6INZ5_9SPHI</name>
<proteinExistence type="predicted"/>
<accession>A0A4R6INZ5</accession>
<keyword evidence="1" id="KW-1133">Transmembrane helix</keyword>
<evidence type="ECO:0000313" key="3">
    <source>
        <dbReference type="Proteomes" id="UP000295499"/>
    </source>
</evidence>
<organism evidence="2 3">
    <name type="scientific">Pedobacter duraquae</name>
    <dbReference type="NCBI Taxonomy" id="425511"/>
    <lineage>
        <taxon>Bacteria</taxon>
        <taxon>Pseudomonadati</taxon>
        <taxon>Bacteroidota</taxon>
        <taxon>Sphingobacteriia</taxon>
        <taxon>Sphingobacteriales</taxon>
        <taxon>Sphingobacteriaceae</taxon>
        <taxon>Pedobacter</taxon>
    </lineage>
</organism>
<gene>
    <name evidence="2" type="ORF">CLV32_0250</name>
</gene>
<evidence type="ECO:0000313" key="2">
    <source>
        <dbReference type="EMBL" id="TDO23963.1"/>
    </source>
</evidence>
<evidence type="ECO:0000256" key="1">
    <source>
        <dbReference type="SAM" id="Phobius"/>
    </source>
</evidence>
<protein>
    <submittedName>
        <fullName evidence="2">Uncharacterized protein</fullName>
    </submittedName>
</protein>
<comment type="caution">
    <text evidence="2">The sequence shown here is derived from an EMBL/GenBank/DDBJ whole genome shotgun (WGS) entry which is preliminary data.</text>
</comment>
<reference evidence="2 3" key="1">
    <citation type="submission" date="2019-03" db="EMBL/GenBank/DDBJ databases">
        <title>Genomic Encyclopedia of Archaeal and Bacterial Type Strains, Phase II (KMG-II): from individual species to whole genera.</title>
        <authorList>
            <person name="Goeker M."/>
        </authorList>
    </citation>
    <scope>NUCLEOTIDE SEQUENCE [LARGE SCALE GENOMIC DNA]</scope>
    <source>
        <strain evidence="2 3">DSM 19034</strain>
    </source>
</reference>
<sequence>MSTTEETFFQSMMAKSRVDMPYSDFEDRMMLRIHKEITFKKSLLKDLNLSILFFILGTGLGLLISTMLDVSGKTVAGISGPNMLIFFQLLFVAFVLMQSEKLIKLFIKSKKL</sequence>
<keyword evidence="3" id="KW-1185">Reference proteome</keyword>